<dbReference type="PANTHER" id="PTHR10270:SF161">
    <property type="entry name" value="SEX-DETERMINING REGION Y PROTEIN"/>
    <property type="match status" value="1"/>
</dbReference>
<name>A0ABR2X1B9_9FUNG</name>
<keyword evidence="3" id="KW-0539">Nucleus</keyword>
<evidence type="ECO:0000256" key="3">
    <source>
        <dbReference type="PROSITE-ProRule" id="PRU00267"/>
    </source>
</evidence>
<feature type="domain" description="HMG box" evidence="5">
    <location>
        <begin position="93"/>
        <end position="161"/>
    </location>
</feature>
<evidence type="ECO:0000313" key="7">
    <source>
        <dbReference type="Proteomes" id="UP001479436"/>
    </source>
</evidence>
<comment type="caution">
    <text evidence="6">The sequence shown here is derived from an EMBL/GenBank/DDBJ whole genome shotgun (WGS) entry which is preliminary data.</text>
</comment>
<accession>A0ABR2X1B9</accession>
<evidence type="ECO:0000259" key="5">
    <source>
        <dbReference type="PROSITE" id="PS50118"/>
    </source>
</evidence>
<evidence type="ECO:0000313" key="6">
    <source>
        <dbReference type="EMBL" id="KAK9767482.1"/>
    </source>
</evidence>
<evidence type="ECO:0000256" key="2">
    <source>
        <dbReference type="ARBA" id="ARBA00023163"/>
    </source>
</evidence>
<dbReference type="PROSITE" id="PS50118">
    <property type="entry name" value="HMG_BOX_2"/>
    <property type="match status" value="1"/>
</dbReference>
<keyword evidence="1 3" id="KW-0238">DNA-binding</keyword>
<proteinExistence type="predicted"/>
<keyword evidence="7" id="KW-1185">Reference proteome</keyword>
<reference evidence="6 7" key="1">
    <citation type="submission" date="2023-04" db="EMBL/GenBank/DDBJ databases">
        <title>Genome of Basidiobolus ranarum AG-B5.</title>
        <authorList>
            <person name="Stajich J.E."/>
            <person name="Carter-House D."/>
            <person name="Gryganskyi A."/>
        </authorList>
    </citation>
    <scope>NUCLEOTIDE SEQUENCE [LARGE SCALE GENOMIC DNA]</scope>
    <source>
        <strain evidence="6 7">AG-B5</strain>
    </source>
</reference>
<evidence type="ECO:0000256" key="4">
    <source>
        <dbReference type="SAM" id="MobiDB-lite"/>
    </source>
</evidence>
<dbReference type="InterPro" id="IPR036910">
    <property type="entry name" value="HMG_box_dom_sf"/>
</dbReference>
<feature type="compositionally biased region" description="Basic residues" evidence="4">
    <location>
        <begin position="163"/>
        <end position="172"/>
    </location>
</feature>
<feature type="region of interest" description="Disordered" evidence="4">
    <location>
        <begin position="155"/>
        <end position="215"/>
    </location>
</feature>
<organism evidence="6 7">
    <name type="scientific">Basidiobolus ranarum</name>
    <dbReference type="NCBI Taxonomy" id="34480"/>
    <lineage>
        <taxon>Eukaryota</taxon>
        <taxon>Fungi</taxon>
        <taxon>Fungi incertae sedis</taxon>
        <taxon>Zoopagomycota</taxon>
        <taxon>Entomophthoromycotina</taxon>
        <taxon>Basidiobolomycetes</taxon>
        <taxon>Basidiobolales</taxon>
        <taxon>Basidiobolaceae</taxon>
        <taxon>Basidiobolus</taxon>
    </lineage>
</organism>
<dbReference type="InterPro" id="IPR050140">
    <property type="entry name" value="SRY-related_HMG-box_TF-like"/>
</dbReference>
<dbReference type="InterPro" id="IPR009071">
    <property type="entry name" value="HMG_box_dom"/>
</dbReference>
<dbReference type="Pfam" id="PF00505">
    <property type="entry name" value="HMG_box"/>
    <property type="match status" value="1"/>
</dbReference>
<dbReference type="SUPFAM" id="SSF47095">
    <property type="entry name" value="HMG-box"/>
    <property type="match status" value="1"/>
</dbReference>
<dbReference type="CDD" id="cd01389">
    <property type="entry name" value="HMG-box_ROX1-like"/>
    <property type="match status" value="1"/>
</dbReference>
<evidence type="ECO:0000256" key="1">
    <source>
        <dbReference type="ARBA" id="ARBA00023125"/>
    </source>
</evidence>
<sequence length="447" mass="51701">MYSSKDMTPFTNNFLNLPPSTFRHILPTFPQESFDKIPPSTKFVYETHFQHVLPSKERDVSTAKDLAFIHHSIASPTKSAVKRKNSGNLIKKIPRPRNSFMIYRQNRRTEVVAQNPGINDSQVSVILGEMWRKEDEEVKTFFRDLANEEKRTHSLKYPDYKYQPKRKPKVSKKNTTDDAVKRDERVSLEKTSTDLEKSLHTKTKGGPQYSSKRQKPDVIEVVHSTFSSNYKPVTKAPQKPMLNMPSYYPYVSTPEMIVITDEEDTGESATSSDLYYESTSLTPELPFRQQEAGSQTPELINPLYGQLGYQYHYQTQSARHLYTPASSEEYTQPHKSHTSLSEIEQRQFNYPSLAQKSAIEARGEYTCVTDSEVQQYLPDTHIWSHLSPATPLLEFQSNLFQLEQSLLQLLEPNVYEESYLDYGYEYGAGYDYGYDGGYVHPYEHMYE</sequence>
<dbReference type="SMART" id="SM00398">
    <property type="entry name" value="HMG"/>
    <property type="match status" value="1"/>
</dbReference>
<dbReference type="EMBL" id="JASJQH010000075">
    <property type="protein sequence ID" value="KAK9767482.1"/>
    <property type="molecule type" value="Genomic_DNA"/>
</dbReference>
<feature type="compositionally biased region" description="Basic and acidic residues" evidence="4">
    <location>
        <begin position="174"/>
        <end position="199"/>
    </location>
</feature>
<dbReference type="PANTHER" id="PTHR10270">
    <property type="entry name" value="SOX TRANSCRIPTION FACTOR"/>
    <property type="match status" value="1"/>
</dbReference>
<dbReference type="Gene3D" id="1.10.30.10">
    <property type="entry name" value="High mobility group box domain"/>
    <property type="match status" value="1"/>
</dbReference>
<feature type="DNA-binding region" description="HMG box" evidence="3">
    <location>
        <begin position="93"/>
        <end position="161"/>
    </location>
</feature>
<dbReference type="Proteomes" id="UP001479436">
    <property type="component" value="Unassembled WGS sequence"/>
</dbReference>
<gene>
    <name evidence="6" type="primary">RFG1_2</name>
    <name evidence="6" type="ORF">K7432_002709</name>
</gene>
<protein>
    <submittedName>
        <fullName evidence="6">Slightly ste11-like protein</fullName>
    </submittedName>
</protein>
<keyword evidence="2" id="KW-0804">Transcription</keyword>